<dbReference type="RefSeq" id="WP_353073485.1">
    <property type="nucleotide sequence ID" value="NZ_CP132938.1"/>
</dbReference>
<organism evidence="1">
    <name type="scientific">Tunturiibacter gelidiferens</name>
    <dbReference type="NCBI Taxonomy" id="3069689"/>
    <lineage>
        <taxon>Bacteria</taxon>
        <taxon>Pseudomonadati</taxon>
        <taxon>Acidobacteriota</taxon>
        <taxon>Terriglobia</taxon>
        <taxon>Terriglobales</taxon>
        <taxon>Acidobacteriaceae</taxon>
        <taxon>Tunturiibacter</taxon>
    </lineage>
</organism>
<proteinExistence type="predicted"/>
<dbReference type="KEGG" id="tgi:RBB81_09270"/>
<sequence>MVPDILVAFLFFQLPILLQSDWLFAACSFFQSACPDYAFTGDGISDILRQRSMPVKHERDRVQLENVILSSFRTVEAVVGEPGKEHRFRAILMSRGLDFNELVGFPGTRRKRLGDAIYALQSLRDATSAHGVRRRSHPVSWLEAMQAQHLAESVFHTALWQECCRVGRLGGGDEELRYLLRLMYPFRKSDDWTERSFETLGNLSPIQASRQPGGLKMLENLPMGL</sequence>
<accession>A0AAU7Z6H5</accession>
<gene>
    <name evidence="1" type="ORF">RBB81_09270</name>
</gene>
<dbReference type="AlphaFoldDB" id="A0AAU7Z6H5"/>
<name>A0AAU7Z6H5_9BACT</name>
<protein>
    <submittedName>
        <fullName evidence="1">Uncharacterized protein</fullName>
    </submittedName>
</protein>
<reference evidence="1" key="2">
    <citation type="journal article" date="2024" name="Environ. Microbiol.">
        <title>Genome analysis and description of Tunturibacter gen. nov. expands the diversity of Terriglobia in tundra soils.</title>
        <authorList>
            <person name="Messyasz A."/>
            <person name="Mannisto M.K."/>
            <person name="Kerkhof L.J."/>
            <person name="Haggblom M.M."/>
        </authorList>
    </citation>
    <scope>NUCLEOTIDE SEQUENCE</scope>
    <source>
        <strain evidence="1">M8UP39</strain>
    </source>
</reference>
<reference evidence="1" key="1">
    <citation type="submission" date="2023-08" db="EMBL/GenBank/DDBJ databases">
        <authorList>
            <person name="Messyasz A."/>
            <person name="Mannisto M.K."/>
            <person name="Kerkhof L.J."/>
            <person name="Haggblom M."/>
        </authorList>
    </citation>
    <scope>NUCLEOTIDE SEQUENCE</scope>
    <source>
        <strain evidence="1">M8UP39</strain>
    </source>
</reference>
<evidence type="ECO:0000313" key="1">
    <source>
        <dbReference type="EMBL" id="XCB24095.1"/>
    </source>
</evidence>
<dbReference type="EMBL" id="CP132938">
    <property type="protein sequence ID" value="XCB24095.1"/>
    <property type="molecule type" value="Genomic_DNA"/>
</dbReference>